<keyword evidence="3" id="KW-1185">Reference proteome</keyword>
<evidence type="ECO:0000313" key="3">
    <source>
        <dbReference type="Proteomes" id="UP001302676"/>
    </source>
</evidence>
<accession>A0AAN6UV37</accession>
<organism evidence="2 3">
    <name type="scientific">Dichotomopilus funicola</name>
    <dbReference type="NCBI Taxonomy" id="1934379"/>
    <lineage>
        <taxon>Eukaryota</taxon>
        <taxon>Fungi</taxon>
        <taxon>Dikarya</taxon>
        <taxon>Ascomycota</taxon>
        <taxon>Pezizomycotina</taxon>
        <taxon>Sordariomycetes</taxon>
        <taxon>Sordariomycetidae</taxon>
        <taxon>Sordariales</taxon>
        <taxon>Chaetomiaceae</taxon>
        <taxon>Dichotomopilus</taxon>
    </lineage>
</organism>
<feature type="region of interest" description="Disordered" evidence="1">
    <location>
        <begin position="99"/>
        <end position="134"/>
    </location>
</feature>
<evidence type="ECO:0000256" key="1">
    <source>
        <dbReference type="SAM" id="MobiDB-lite"/>
    </source>
</evidence>
<proteinExistence type="predicted"/>
<sequence>MSTLAADVPFDFTFAPCDPTTPPSFSFDPSLLEMPYQSSGHARSSSLSSSVYSFDSSPSEPVTAPSTRRTTPARSPIRTHGPLLLPKIRSQDQTMIPPAAPARPAKRARTSMSPAAVPSKRAFRPSHVRSQTNPETISNYSAALSFTEDSNPAPLLCSPVTFSRETSVVMDSRRASSCSVDNVTVDSFFPSYQMPATSYLPVARASSSPTPPPMPMQPEQFMYQQFIPRESSPLAAAAPIVPDVSPPTTLYNYLTAPNPTPSLVRTLSFPLRDPNTKHFWWDVRQVRPWTNFTAASILSMPGAASCLSTAIPSSVVPTPAVTQRHPETESALHSIYAAHYLPKLNNALALCSARPLKLSVPASKPTPAAAAAASSSSSGPSSSDCMFIASAAGESSSAAALFGGKPTARVVGLVKSFDRFNTGMRAEGNIKRVEYLRGLAHLHHAMREHGCRYGFILTEIELVFVRNGSDKTPHFGFLEVGSVQLAAADDLDVLSSSENHGPLRPDEAKLTACLALWGLCMLAGDEPMPGHAHWKSEIGAPADGTRRKALPRDSWMPPAQLAEKREAKRARGWVLPECPVGRKEVGKRGVKYGGC</sequence>
<dbReference type="Proteomes" id="UP001302676">
    <property type="component" value="Unassembled WGS sequence"/>
</dbReference>
<dbReference type="GeneID" id="87818829"/>
<feature type="region of interest" description="Disordered" evidence="1">
    <location>
        <begin position="18"/>
        <end position="82"/>
    </location>
</feature>
<reference evidence="2" key="1">
    <citation type="journal article" date="2023" name="Mol. Phylogenet. Evol.">
        <title>Genome-scale phylogeny and comparative genomics of the fungal order Sordariales.</title>
        <authorList>
            <person name="Hensen N."/>
            <person name="Bonometti L."/>
            <person name="Westerberg I."/>
            <person name="Brannstrom I.O."/>
            <person name="Guillou S."/>
            <person name="Cros-Aarteil S."/>
            <person name="Calhoun S."/>
            <person name="Haridas S."/>
            <person name="Kuo A."/>
            <person name="Mondo S."/>
            <person name="Pangilinan J."/>
            <person name="Riley R."/>
            <person name="LaButti K."/>
            <person name="Andreopoulos B."/>
            <person name="Lipzen A."/>
            <person name="Chen C."/>
            <person name="Yan M."/>
            <person name="Daum C."/>
            <person name="Ng V."/>
            <person name="Clum A."/>
            <person name="Steindorff A."/>
            <person name="Ohm R.A."/>
            <person name="Martin F."/>
            <person name="Silar P."/>
            <person name="Natvig D.O."/>
            <person name="Lalanne C."/>
            <person name="Gautier V."/>
            <person name="Ament-Velasquez S.L."/>
            <person name="Kruys A."/>
            <person name="Hutchinson M.I."/>
            <person name="Powell A.J."/>
            <person name="Barry K."/>
            <person name="Miller A.N."/>
            <person name="Grigoriev I.V."/>
            <person name="Debuchy R."/>
            <person name="Gladieux P."/>
            <person name="Hiltunen Thoren M."/>
            <person name="Johannesson H."/>
        </authorList>
    </citation>
    <scope>NUCLEOTIDE SEQUENCE</scope>
    <source>
        <strain evidence="2">CBS 141.50</strain>
    </source>
</reference>
<name>A0AAN6UV37_9PEZI</name>
<reference evidence="2" key="2">
    <citation type="submission" date="2023-05" db="EMBL/GenBank/DDBJ databases">
        <authorList>
            <consortium name="Lawrence Berkeley National Laboratory"/>
            <person name="Steindorff A."/>
            <person name="Hensen N."/>
            <person name="Bonometti L."/>
            <person name="Westerberg I."/>
            <person name="Brannstrom I.O."/>
            <person name="Guillou S."/>
            <person name="Cros-Aarteil S."/>
            <person name="Calhoun S."/>
            <person name="Haridas S."/>
            <person name="Kuo A."/>
            <person name="Mondo S."/>
            <person name="Pangilinan J."/>
            <person name="Riley R."/>
            <person name="Labutti K."/>
            <person name="Andreopoulos B."/>
            <person name="Lipzen A."/>
            <person name="Chen C."/>
            <person name="Yanf M."/>
            <person name="Daum C."/>
            <person name="Ng V."/>
            <person name="Clum A."/>
            <person name="Ohm R."/>
            <person name="Martin F."/>
            <person name="Silar P."/>
            <person name="Natvig D."/>
            <person name="Lalanne C."/>
            <person name="Gautier V."/>
            <person name="Ament-Velasquez S.L."/>
            <person name="Kruys A."/>
            <person name="Hutchinson M.I."/>
            <person name="Powell A.J."/>
            <person name="Barry K."/>
            <person name="Miller A.N."/>
            <person name="Grigoriev I.V."/>
            <person name="Debuchy R."/>
            <person name="Gladieux P."/>
            <person name="Thoren M.H."/>
            <person name="Johannesson H."/>
        </authorList>
    </citation>
    <scope>NUCLEOTIDE SEQUENCE</scope>
    <source>
        <strain evidence="2">CBS 141.50</strain>
    </source>
</reference>
<dbReference type="AlphaFoldDB" id="A0AAN6UV37"/>
<gene>
    <name evidence="2" type="ORF">C8A04DRAFT_32775</name>
</gene>
<protein>
    <recommendedName>
        <fullName evidence="4">Sialidase</fullName>
    </recommendedName>
</protein>
<dbReference type="RefSeq" id="XP_062633123.1">
    <property type="nucleotide sequence ID" value="XM_062782216.1"/>
</dbReference>
<dbReference type="EMBL" id="MU853651">
    <property type="protein sequence ID" value="KAK4139752.1"/>
    <property type="molecule type" value="Genomic_DNA"/>
</dbReference>
<comment type="caution">
    <text evidence="2">The sequence shown here is derived from an EMBL/GenBank/DDBJ whole genome shotgun (WGS) entry which is preliminary data.</text>
</comment>
<feature type="compositionally biased region" description="Low complexity" evidence="1">
    <location>
        <begin position="23"/>
        <end position="79"/>
    </location>
</feature>
<evidence type="ECO:0000313" key="2">
    <source>
        <dbReference type="EMBL" id="KAK4139752.1"/>
    </source>
</evidence>
<evidence type="ECO:0008006" key="4">
    <source>
        <dbReference type="Google" id="ProtNLM"/>
    </source>
</evidence>